<accession>A0ABU7FLY3</accession>
<protein>
    <submittedName>
        <fullName evidence="2">MSMEG_0567/Sll0786 family nitrogen starvation N-acetyltransferase</fullName>
    </submittedName>
</protein>
<feature type="domain" description="N-acetyltransferase" evidence="1">
    <location>
        <begin position="26"/>
        <end position="170"/>
    </location>
</feature>
<organism evidence="2 3">
    <name type="scientific">Streptomyces chiangmaiensis</name>
    <dbReference type="NCBI Taxonomy" id="766497"/>
    <lineage>
        <taxon>Bacteria</taxon>
        <taxon>Bacillati</taxon>
        <taxon>Actinomycetota</taxon>
        <taxon>Actinomycetes</taxon>
        <taxon>Kitasatosporales</taxon>
        <taxon>Streptomycetaceae</taxon>
        <taxon>Streptomyces</taxon>
    </lineage>
</organism>
<dbReference type="InterPro" id="IPR016181">
    <property type="entry name" value="Acyl_CoA_acyltransferase"/>
</dbReference>
<dbReference type="InterPro" id="IPR024035">
    <property type="entry name" value="MSMEG_0567_GNAT"/>
</dbReference>
<dbReference type="Pfam" id="PF00583">
    <property type="entry name" value="Acetyltransf_1"/>
    <property type="match status" value="1"/>
</dbReference>
<dbReference type="SUPFAM" id="SSF55729">
    <property type="entry name" value="Acyl-CoA N-acyltransferases (Nat)"/>
    <property type="match status" value="1"/>
</dbReference>
<dbReference type="Gene3D" id="3.40.630.30">
    <property type="match status" value="1"/>
</dbReference>
<dbReference type="InterPro" id="IPR000182">
    <property type="entry name" value="GNAT_dom"/>
</dbReference>
<gene>
    <name evidence="2" type="ORF">VXC91_23265</name>
</gene>
<comment type="caution">
    <text evidence="2">The sequence shown here is derived from an EMBL/GenBank/DDBJ whole genome shotgun (WGS) entry which is preliminary data.</text>
</comment>
<proteinExistence type="predicted"/>
<dbReference type="RefSeq" id="WP_329509255.1">
    <property type="nucleotide sequence ID" value="NZ_BAAAYZ010000279.1"/>
</dbReference>
<sequence length="200" mass="21495">MTGTVPLDAVGSGVRISLQDSRGGTLICRATAPQERRLHHGIRRRVFVEEQGVFAASDLDSYDARDDVIHAIAIYNGIAAGTVRLFPIDRDTGLWQGDRLAVLPQFRVHGLGGPLVRFAVAVAAAAGGRQMLAHVQLANVRFFERLGWQRSGAVETYVGRPHQPMAIALPPASGDDVVRLEPSPHTRTGAIGSPTSYASR</sequence>
<dbReference type="Proteomes" id="UP001333996">
    <property type="component" value="Unassembled WGS sequence"/>
</dbReference>
<dbReference type="NCBIfam" id="TIGR04045">
    <property type="entry name" value="MSMEG_0567_GNAT"/>
    <property type="match status" value="1"/>
</dbReference>
<dbReference type="PROSITE" id="PS51186">
    <property type="entry name" value="GNAT"/>
    <property type="match status" value="1"/>
</dbReference>
<evidence type="ECO:0000313" key="3">
    <source>
        <dbReference type="Proteomes" id="UP001333996"/>
    </source>
</evidence>
<keyword evidence="3" id="KW-1185">Reference proteome</keyword>
<reference evidence="2" key="1">
    <citation type="submission" date="2024-01" db="EMBL/GenBank/DDBJ databases">
        <title>First draft genome sequence data of TA4-1, the type strain of Gram-positive actinobacterium Streptomyces chiangmaiensis.</title>
        <authorList>
            <person name="Yasawong M."/>
            <person name="Nantapong N."/>
        </authorList>
    </citation>
    <scope>NUCLEOTIDE SEQUENCE</scope>
    <source>
        <strain evidence="2">TA4-1</strain>
    </source>
</reference>
<evidence type="ECO:0000259" key="1">
    <source>
        <dbReference type="PROSITE" id="PS51186"/>
    </source>
</evidence>
<evidence type="ECO:0000313" key="2">
    <source>
        <dbReference type="EMBL" id="MED7824828.1"/>
    </source>
</evidence>
<name>A0ABU7FLY3_9ACTN</name>
<dbReference type="EMBL" id="JAYWVC010000085">
    <property type="protein sequence ID" value="MED7824828.1"/>
    <property type="molecule type" value="Genomic_DNA"/>
</dbReference>